<comment type="similarity">
    <text evidence="1 5">Belongs to the universal ribosomal protein uL4 family.</text>
</comment>
<reference evidence="6 7" key="1">
    <citation type="submission" date="2018-08" db="EMBL/GenBank/DDBJ databases">
        <title>The first complete genome of Treponema rectale (CHPAT), a commensal spirochete of the bovine rectum.</title>
        <authorList>
            <person name="Staton G.J."/>
            <person name="Clegg S.R."/>
            <person name="Carter S.D."/>
            <person name="Radford A.D."/>
            <person name="Darby A."/>
            <person name="Hall N."/>
            <person name="Birtles R.J."/>
            <person name="Evans N.J."/>
        </authorList>
    </citation>
    <scope>NUCLEOTIDE SEQUENCE [LARGE SCALE GENOMIC DNA]</scope>
    <source>
        <strain evidence="6 7">CHPA</strain>
    </source>
</reference>
<evidence type="ECO:0000256" key="5">
    <source>
        <dbReference type="HAMAP-Rule" id="MF_01328"/>
    </source>
</evidence>
<keyword evidence="5" id="KW-0694">RNA-binding</keyword>
<name>A0A7M1XJG4_9SPIR</name>
<proteinExistence type="inferred from homology"/>
<sequence>MANENLNWPVVDYAGKKVEEVALPADLFGAEIKEVVVQRAIRVDLSNRRVDTAHTLTRDIVHGSNRKPFRQKGTGRARAGTTNSPVWRHGGVVFAPNGEQNHTLKMNKKEHYIAFTSALSDKVANNDLIVLTNDAFTSNKTKDFAKALTAIGADEKKNLLVVAAYDENLIKAAANIPSVIIVSADNLSVYDILNAKKLIMVKGVIPACLDHDVDCDCDECKEAK</sequence>
<dbReference type="SUPFAM" id="SSF52166">
    <property type="entry name" value="Ribosomal protein L4"/>
    <property type="match status" value="1"/>
</dbReference>
<dbReference type="InterPro" id="IPR023574">
    <property type="entry name" value="Ribosomal_uL4_dom_sf"/>
</dbReference>
<dbReference type="InterPro" id="IPR002136">
    <property type="entry name" value="Ribosomal_uL4"/>
</dbReference>
<evidence type="ECO:0000256" key="1">
    <source>
        <dbReference type="ARBA" id="ARBA00010528"/>
    </source>
</evidence>
<organism evidence="6 7">
    <name type="scientific">Treponema rectale</name>
    <dbReference type="NCBI Taxonomy" id="744512"/>
    <lineage>
        <taxon>Bacteria</taxon>
        <taxon>Pseudomonadati</taxon>
        <taxon>Spirochaetota</taxon>
        <taxon>Spirochaetia</taxon>
        <taxon>Spirochaetales</taxon>
        <taxon>Treponemataceae</taxon>
        <taxon>Treponema</taxon>
    </lineage>
</organism>
<gene>
    <name evidence="5" type="primary">rplD</name>
    <name evidence="6" type="ORF">DYE49_03475</name>
</gene>
<keyword evidence="3 5" id="KW-0687">Ribonucleoprotein</keyword>
<protein>
    <recommendedName>
        <fullName evidence="4 5">Large ribosomal subunit protein uL4</fullName>
    </recommendedName>
</protein>
<dbReference type="PANTHER" id="PTHR10746">
    <property type="entry name" value="50S RIBOSOMAL PROTEIN L4"/>
    <property type="match status" value="1"/>
</dbReference>
<dbReference type="Proteomes" id="UP000593591">
    <property type="component" value="Chromosome"/>
</dbReference>
<dbReference type="HAMAP" id="MF_01328_B">
    <property type="entry name" value="Ribosomal_uL4_B"/>
    <property type="match status" value="1"/>
</dbReference>
<dbReference type="EMBL" id="CP031517">
    <property type="protein sequence ID" value="QOS39567.1"/>
    <property type="molecule type" value="Genomic_DNA"/>
</dbReference>
<evidence type="ECO:0000256" key="2">
    <source>
        <dbReference type="ARBA" id="ARBA00022980"/>
    </source>
</evidence>
<dbReference type="GO" id="GO:0019843">
    <property type="term" value="F:rRNA binding"/>
    <property type="evidence" value="ECO:0007669"/>
    <property type="project" value="UniProtKB-UniRule"/>
</dbReference>
<keyword evidence="2 5" id="KW-0689">Ribosomal protein</keyword>
<evidence type="ECO:0000256" key="4">
    <source>
        <dbReference type="ARBA" id="ARBA00035244"/>
    </source>
</evidence>
<evidence type="ECO:0000313" key="6">
    <source>
        <dbReference type="EMBL" id="QOS39567.1"/>
    </source>
</evidence>
<dbReference type="InterPro" id="IPR013005">
    <property type="entry name" value="Ribosomal_uL4-like"/>
</dbReference>
<dbReference type="KEGG" id="trc:DYE49_03475"/>
<comment type="function">
    <text evidence="5">One of the primary rRNA binding proteins, this protein initially binds near the 5'-end of the 23S rRNA. It is important during the early stages of 50S assembly. It makes multiple contacts with different domains of the 23S rRNA in the assembled 50S subunit and ribosome.</text>
</comment>
<dbReference type="PANTHER" id="PTHR10746:SF6">
    <property type="entry name" value="LARGE RIBOSOMAL SUBUNIT PROTEIN UL4M"/>
    <property type="match status" value="1"/>
</dbReference>
<evidence type="ECO:0000313" key="7">
    <source>
        <dbReference type="Proteomes" id="UP000593591"/>
    </source>
</evidence>
<dbReference type="Gene3D" id="3.40.1370.10">
    <property type="match status" value="1"/>
</dbReference>
<dbReference type="AlphaFoldDB" id="A0A7M1XJG4"/>
<dbReference type="GO" id="GO:0006412">
    <property type="term" value="P:translation"/>
    <property type="evidence" value="ECO:0007669"/>
    <property type="project" value="UniProtKB-UniRule"/>
</dbReference>
<dbReference type="Pfam" id="PF00573">
    <property type="entry name" value="Ribosomal_L4"/>
    <property type="match status" value="1"/>
</dbReference>
<comment type="function">
    <text evidence="5">Forms part of the polypeptide exit tunnel.</text>
</comment>
<dbReference type="GO" id="GO:0003735">
    <property type="term" value="F:structural constituent of ribosome"/>
    <property type="evidence" value="ECO:0007669"/>
    <property type="project" value="InterPro"/>
</dbReference>
<dbReference type="GO" id="GO:1990904">
    <property type="term" value="C:ribonucleoprotein complex"/>
    <property type="evidence" value="ECO:0007669"/>
    <property type="project" value="UniProtKB-KW"/>
</dbReference>
<dbReference type="NCBIfam" id="TIGR03953">
    <property type="entry name" value="rplD_bact"/>
    <property type="match status" value="1"/>
</dbReference>
<dbReference type="GO" id="GO:0005840">
    <property type="term" value="C:ribosome"/>
    <property type="evidence" value="ECO:0007669"/>
    <property type="project" value="UniProtKB-KW"/>
</dbReference>
<evidence type="ECO:0000256" key="3">
    <source>
        <dbReference type="ARBA" id="ARBA00023274"/>
    </source>
</evidence>
<comment type="subunit">
    <text evidence="5">Part of the 50S ribosomal subunit.</text>
</comment>
<accession>A0A7M1XJG4</accession>
<keyword evidence="5" id="KW-0699">rRNA-binding</keyword>